<keyword evidence="2" id="KW-0732">Signal</keyword>
<accession>A0A840VMX4</accession>
<dbReference type="Proteomes" id="UP000553706">
    <property type="component" value="Unassembled WGS sequence"/>
</dbReference>
<dbReference type="EMBL" id="JACHFJ010000018">
    <property type="protein sequence ID" value="MBB5374475.1"/>
    <property type="molecule type" value="Genomic_DNA"/>
</dbReference>
<evidence type="ECO:0000313" key="4">
    <source>
        <dbReference type="Proteomes" id="UP000553706"/>
    </source>
</evidence>
<feature type="chain" id="PRO_5032421783" evidence="2">
    <location>
        <begin position="25"/>
        <end position="110"/>
    </location>
</feature>
<name>A0A840VMX4_9PROT</name>
<proteinExistence type="predicted"/>
<keyword evidence="4" id="KW-1185">Reference proteome</keyword>
<reference evidence="3 4" key="1">
    <citation type="submission" date="2020-08" db="EMBL/GenBank/DDBJ databases">
        <title>Genomic Encyclopedia of Type Strains, Phase IV (KMG-IV): sequencing the most valuable type-strain genomes for metagenomic binning, comparative biology and taxonomic classification.</title>
        <authorList>
            <person name="Goeker M."/>
        </authorList>
    </citation>
    <scope>NUCLEOTIDE SEQUENCE [LARGE SCALE GENOMIC DNA]</scope>
    <source>
        <strain evidence="3 4">DSM 27026</strain>
    </source>
</reference>
<evidence type="ECO:0000256" key="1">
    <source>
        <dbReference type="SAM" id="MobiDB-lite"/>
    </source>
</evidence>
<protein>
    <submittedName>
        <fullName evidence="3">Uncharacterized protein</fullName>
    </submittedName>
</protein>
<dbReference type="RefSeq" id="WP_183267486.1">
    <property type="nucleotide sequence ID" value="NZ_JACHFJ010000018.1"/>
</dbReference>
<sequence length="110" mass="11671">MRFRASAAVLAVTSMLGLVQPAVASGLISTSNAVMVSLKEIESQGQLAKDLAAGGYTHILLSSVAATRENPHPELNPSLVNQPNEPARTGWNGTAVKDGETYQIYVSYDR</sequence>
<feature type="region of interest" description="Disordered" evidence="1">
    <location>
        <begin position="70"/>
        <end position="93"/>
    </location>
</feature>
<gene>
    <name evidence="3" type="ORF">HNP71_002749</name>
</gene>
<dbReference type="AlphaFoldDB" id="A0A840VMX4"/>
<comment type="caution">
    <text evidence="3">The sequence shown here is derived from an EMBL/GenBank/DDBJ whole genome shotgun (WGS) entry which is preliminary data.</text>
</comment>
<evidence type="ECO:0000313" key="3">
    <source>
        <dbReference type="EMBL" id="MBB5374475.1"/>
    </source>
</evidence>
<organism evidence="3 4">
    <name type="scientific">Acidocella aromatica</name>
    <dbReference type="NCBI Taxonomy" id="1303579"/>
    <lineage>
        <taxon>Bacteria</taxon>
        <taxon>Pseudomonadati</taxon>
        <taxon>Pseudomonadota</taxon>
        <taxon>Alphaproteobacteria</taxon>
        <taxon>Acetobacterales</taxon>
        <taxon>Acidocellaceae</taxon>
        <taxon>Acidocella</taxon>
    </lineage>
</organism>
<feature type="signal peptide" evidence="2">
    <location>
        <begin position="1"/>
        <end position="24"/>
    </location>
</feature>
<evidence type="ECO:0000256" key="2">
    <source>
        <dbReference type="SAM" id="SignalP"/>
    </source>
</evidence>